<proteinExistence type="predicted"/>
<feature type="region of interest" description="Disordered" evidence="1">
    <location>
        <begin position="196"/>
        <end position="252"/>
    </location>
</feature>
<evidence type="ECO:0000313" key="3">
    <source>
        <dbReference type="Proteomes" id="UP000094444"/>
    </source>
</evidence>
<dbReference type="AlphaFoldDB" id="A0A2P5HLB0"/>
<evidence type="ECO:0008006" key="4">
    <source>
        <dbReference type="Google" id="ProtNLM"/>
    </source>
</evidence>
<dbReference type="STRING" id="158607.A0A2P5HLB0"/>
<name>A0A2P5HLB0_DIAHE</name>
<comment type="caution">
    <text evidence="2">The sequence shown here is derived from an EMBL/GenBank/DDBJ whole genome shotgun (WGS) entry which is preliminary data.</text>
</comment>
<gene>
    <name evidence="2" type="ORF">DHEL01_v210551</name>
</gene>
<reference evidence="2" key="1">
    <citation type="submission" date="2017-09" db="EMBL/GenBank/DDBJ databases">
        <title>Polyketide synthases of a Diaporthe helianthi virulent isolate.</title>
        <authorList>
            <person name="Baroncelli R."/>
        </authorList>
    </citation>
    <scope>NUCLEOTIDE SEQUENCE [LARGE SCALE GENOMIC DNA]</scope>
    <source>
        <strain evidence="2">7/96</strain>
    </source>
</reference>
<feature type="region of interest" description="Disordered" evidence="1">
    <location>
        <begin position="34"/>
        <end position="112"/>
    </location>
</feature>
<protein>
    <recommendedName>
        <fullName evidence="4">F-box domain-containing protein</fullName>
    </recommendedName>
</protein>
<organism evidence="2 3">
    <name type="scientific">Diaporthe helianthi</name>
    <dbReference type="NCBI Taxonomy" id="158607"/>
    <lineage>
        <taxon>Eukaryota</taxon>
        <taxon>Fungi</taxon>
        <taxon>Dikarya</taxon>
        <taxon>Ascomycota</taxon>
        <taxon>Pezizomycotina</taxon>
        <taxon>Sordariomycetes</taxon>
        <taxon>Sordariomycetidae</taxon>
        <taxon>Diaporthales</taxon>
        <taxon>Diaporthaceae</taxon>
        <taxon>Diaporthe</taxon>
    </lineage>
</organism>
<sequence>MPICSWANPGSSPPEISMEHLYKNGTWQQHLLAYPSPPQYLDDNTRRLGSRGPSPRRTSSVFSDGTLSGSPKAGRSTVGLDGHISPPTSPTITSTTMGFESRPCSTGPGESTATFEEIHNVPRVDLAPRETERKSILERFPMEIFMRIMMYCDWKQQILLRRCNSNIYHMVRLDAIPWETKTAILLYEENFNPKKFPRKVSRPQEDQESEDKDFDAASSSDDEGSLSSKAHKGKKGPGKAASKSKSQAKEKQSQKTLENFACYSCYKILPAYFFEGRNLETKTSRTGTKQKKRGHNNQSERKVDTRVEYVQVISVHPGQPPEWLFKDKAKVRATDVETYAIEYMKRGVNCDDLRLHYKDITSGTHCIAPVRGVNPFFTASSSATPQNCETYRPVYQIEASNGPGAGVDNSAYTYEICIPENSLRDENPMGRPQFGPATRICQPERLRKGPLARGASSSSSGGCLSVPAPQVKEIIALRRFCILCGAKYGVYRRDCNRRIISMWDEGWWVCDCRKVRQTGIGRSCPDCGKSVIY</sequence>
<dbReference type="OrthoDB" id="5232052at2759"/>
<dbReference type="EMBL" id="MAVT02001394">
    <property type="protein sequence ID" value="POS71055.1"/>
    <property type="molecule type" value="Genomic_DNA"/>
</dbReference>
<keyword evidence="3" id="KW-1185">Reference proteome</keyword>
<evidence type="ECO:0000256" key="1">
    <source>
        <dbReference type="SAM" id="MobiDB-lite"/>
    </source>
</evidence>
<feature type="region of interest" description="Disordered" evidence="1">
    <location>
        <begin position="282"/>
        <end position="302"/>
    </location>
</feature>
<dbReference type="InParanoid" id="A0A2P5HLB0"/>
<feature type="compositionally biased region" description="Low complexity" evidence="1">
    <location>
        <begin position="50"/>
        <end position="60"/>
    </location>
</feature>
<feature type="compositionally biased region" description="Low complexity" evidence="1">
    <location>
        <begin position="84"/>
        <end position="96"/>
    </location>
</feature>
<accession>A0A2P5HLB0</accession>
<dbReference type="Proteomes" id="UP000094444">
    <property type="component" value="Unassembled WGS sequence"/>
</dbReference>
<evidence type="ECO:0000313" key="2">
    <source>
        <dbReference type="EMBL" id="POS71055.1"/>
    </source>
</evidence>